<dbReference type="InterPro" id="IPR000917">
    <property type="entry name" value="Sulfatase_N"/>
</dbReference>
<dbReference type="PATRIC" id="fig|1347342.6.peg.3107"/>
<comment type="similarity">
    <text evidence="1">Belongs to the sulfatase family.</text>
</comment>
<dbReference type="Gene3D" id="2.60.120.260">
    <property type="entry name" value="Galactose-binding domain-like"/>
    <property type="match status" value="1"/>
</dbReference>
<dbReference type="OrthoDB" id="756520at2"/>
<keyword evidence="3 6" id="KW-0378">Hydrolase</keyword>
<proteinExistence type="inferred from homology"/>
<feature type="domain" description="Sulfatase N-terminal" evidence="5">
    <location>
        <begin position="35"/>
        <end position="331"/>
    </location>
</feature>
<evidence type="ECO:0000256" key="2">
    <source>
        <dbReference type="ARBA" id="ARBA00022723"/>
    </source>
</evidence>
<dbReference type="EMBL" id="HG315671">
    <property type="protein sequence ID" value="CDF80800.1"/>
    <property type="molecule type" value="Genomic_DNA"/>
</dbReference>
<dbReference type="PROSITE" id="PS00523">
    <property type="entry name" value="SULFATASE_1"/>
    <property type="match status" value="1"/>
</dbReference>
<dbReference type="Gene3D" id="3.40.720.10">
    <property type="entry name" value="Alkaline Phosphatase, subunit A"/>
    <property type="match status" value="1"/>
</dbReference>
<protein>
    <submittedName>
        <fullName evidence="6">Arylsulfatase</fullName>
        <ecNumber evidence="6">3.1.6.1</ecNumber>
    </submittedName>
</protein>
<dbReference type="Pfam" id="PF00884">
    <property type="entry name" value="Sulfatase"/>
    <property type="match status" value="1"/>
</dbReference>
<dbReference type="AlphaFoldDB" id="T2KQ03"/>
<evidence type="ECO:0000313" key="7">
    <source>
        <dbReference type="Proteomes" id="UP000016160"/>
    </source>
</evidence>
<dbReference type="GO" id="GO:0046872">
    <property type="term" value="F:metal ion binding"/>
    <property type="evidence" value="ECO:0007669"/>
    <property type="project" value="UniProtKB-KW"/>
</dbReference>
<dbReference type="STRING" id="1347342.BN863_30880"/>
<dbReference type="InterPro" id="IPR017850">
    <property type="entry name" value="Alkaline_phosphatase_core_sf"/>
</dbReference>
<dbReference type="PANTHER" id="PTHR42693:SF53">
    <property type="entry name" value="ENDO-4-O-SULFATASE"/>
    <property type="match status" value="1"/>
</dbReference>
<evidence type="ECO:0000256" key="3">
    <source>
        <dbReference type="ARBA" id="ARBA00022801"/>
    </source>
</evidence>
<dbReference type="CDD" id="cd16146">
    <property type="entry name" value="ARS_like"/>
    <property type="match status" value="1"/>
</dbReference>
<name>T2KQ03_FORAG</name>
<dbReference type="SUPFAM" id="SSF53649">
    <property type="entry name" value="Alkaline phosphatase-like"/>
    <property type="match status" value="1"/>
</dbReference>
<evidence type="ECO:0000259" key="5">
    <source>
        <dbReference type="Pfam" id="PF00884"/>
    </source>
</evidence>
<dbReference type="RefSeq" id="WP_051774887.1">
    <property type="nucleotide sequence ID" value="NZ_HG315671.1"/>
</dbReference>
<evidence type="ECO:0000256" key="4">
    <source>
        <dbReference type="ARBA" id="ARBA00022837"/>
    </source>
</evidence>
<dbReference type="eggNOG" id="COG3119">
    <property type="taxonomic scope" value="Bacteria"/>
</dbReference>
<dbReference type="EC" id="3.1.6.1" evidence="6"/>
<keyword evidence="2" id="KW-0479">Metal-binding</keyword>
<dbReference type="InterPro" id="IPR024607">
    <property type="entry name" value="Sulfatase_CS"/>
</dbReference>
<dbReference type="PANTHER" id="PTHR42693">
    <property type="entry name" value="ARYLSULFATASE FAMILY MEMBER"/>
    <property type="match status" value="1"/>
</dbReference>
<dbReference type="InterPro" id="IPR050738">
    <property type="entry name" value="Sulfatase"/>
</dbReference>
<evidence type="ECO:0000256" key="1">
    <source>
        <dbReference type="ARBA" id="ARBA00008779"/>
    </source>
</evidence>
<dbReference type="PROSITE" id="PS51257">
    <property type="entry name" value="PROKAR_LIPOPROTEIN"/>
    <property type="match status" value="1"/>
</dbReference>
<dbReference type="GO" id="GO:0004065">
    <property type="term" value="F:arylsulfatase activity"/>
    <property type="evidence" value="ECO:0007669"/>
    <property type="project" value="UniProtKB-EC"/>
</dbReference>
<reference evidence="6 7" key="1">
    <citation type="journal article" date="2013" name="Appl. Environ. Microbiol.">
        <title>The genome of the alga-associated marine flavobacterium Formosa agariphila KMM 3901T reveals a broad potential for degradation of algal polysaccharides.</title>
        <authorList>
            <person name="Mann A.J."/>
            <person name="Hahnke R.L."/>
            <person name="Huang S."/>
            <person name="Werner J."/>
            <person name="Xing P."/>
            <person name="Barbeyron T."/>
            <person name="Huettel B."/>
            <person name="Stueber K."/>
            <person name="Reinhardt R."/>
            <person name="Harder J."/>
            <person name="Gloeckner F.O."/>
            <person name="Amann R.I."/>
            <person name="Teeling H."/>
        </authorList>
    </citation>
    <scope>NUCLEOTIDE SEQUENCE [LARGE SCALE GENOMIC DNA]</scope>
    <source>
        <strain evidence="7">DSM 15362 / KCTC 12365 / LMG 23005 / KMM 3901</strain>
    </source>
</reference>
<keyword evidence="7" id="KW-1185">Reference proteome</keyword>
<sequence length="599" mass="68257">MFNAKVAILLSSFIIFMVGCKQDIVKEIKSTEVQPNVIIILTDDQAYGDLSFTGNPYVNTPVIDKLAATGAIADQFYVSPVCAPTRASLLTGRYHQRTGVSGVTRGRENMNLDEVTFGDVFQSLGYRTGIFGKWHNGAHFPYHPLGRGFDTFVGFTSGHWTNYYNTTIEKNGKDFKTSGYLTDVLTDEAISFIKESNTEKKPFLCYIPYQTPHTPLQVPDSYFNKFNRIGLGAFNSAIYGMAENIDDNIGRLVTVLEDLNIKDNTIIVYMSDNGPLNFRYNAGLKGKKGSVNEGGVKVPFLINWKNKIEAHKQISIPLAHIDVLPTILDLINKNYDFEKQIDGISFKSQIESKNEIQLPSRKLYQEWNGNKRVRSGDYLLVNEELFNVKLDSSQSQDVRSDRKGVFDSLSFAFSTWENTLPKETKQKYIPVGFCEFPQTYLPAHEANLYPPFEFRKDRKKTGIAYHSLYGWAHDWIDYWTSTAAYPSWEIDVQESGNYKIYLEYALALKDEGVRLRLRIDSTTVAINNLKAFEHTELKNYDRVKRDQEAPETNWKTHFVAEINLLQGQQELRIETETITGEKSIELKGIKIIKVGCLDY</sequence>
<organism evidence="6 7">
    <name type="scientific">Formosa agariphila (strain DSM 15362 / KCTC 12365 / LMG 23005 / KMM 3901 / M-2Alg 35-1)</name>
    <dbReference type="NCBI Taxonomy" id="1347342"/>
    <lineage>
        <taxon>Bacteria</taxon>
        <taxon>Pseudomonadati</taxon>
        <taxon>Bacteroidota</taxon>
        <taxon>Flavobacteriia</taxon>
        <taxon>Flavobacteriales</taxon>
        <taxon>Flavobacteriaceae</taxon>
        <taxon>Formosa</taxon>
    </lineage>
</organism>
<accession>T2KQ03</accession>
<dbReference type="Proteomes" id="UP000016160">
    <property type="component" value="Chromosome"/>
</dbReference>
<dbReference type="HOGENOM" id="CLU_006332_10_4_10"/>
<evidence type="ECO:0000313" key="6">
    <source>
        <dbReference type="EMBL" id="CDF80800.1"/>
    </source>
</evidence>
<gene>
    <name evidence="6" type="ORF">BN863_30880</name>
</gene>
<keyword evidence="4" id="KW-0106">Calcium</keyword>